<keyword evidence="1" id="KW-0732">Signal</keyword>
<gene>
    <name evidence="2" type="ORF">GGR31_001538</name>
</gene>
<dbReference type="Proteomes" id="UP001257659">
    <property type="component" value="Unassembled WGS sequence"/>
</dbReference>
<sequence>MKKKAYIAVLCCLLFTSKLFLVEANVFQLLLDSDEITFVNPFCKKKNAKQKPQSQENFSTETLTASFVLNLNCQNTFQISDFQYKSVNLEKEISFFSYLHSSLLSPYYEQQLPPPKQA</sequence>
<proteinExistence type="predicted"/>
<evidence type="ECO:0000313" key="3">
    <source>
        <dbReference type="Proteomes" id="UP001257659"/>
    </source>
</evidence>
<protein>
    <recommendedName>
        <fullName evidence="4">Transmembrane protein</fullName>
    </recommendedName>
</protein>
<feature type="chain" id="PRO_5046353113" description="Transmembrane protein" evidence="1">
    <location>
        <begin position="22"/>
        <end position="118"/>
    </location>
</feature>
<comment type="caution">
    <text evidence="2">The sequence shown here is derived from an EMBL/GenBank/DDBJ whole genome shotgun (WGS) entry which is preliminary data.</text>
</comment>
<feature type="signal peptide" evidence="1">
    <location>
        <begin position="1"/>
        <end position="21"/>
    </location>
</feature>
<dbReference type="RefSeq" id="WP_309727789.1">
    <property type="nucleotide sequence ID" value="NZ_JAVDQA010000003.1"/>
</dbReference>
<evidence type="ECO:0000256" key="1">
    <source>
        <dbReference type="SAM" id="SignalP"/>
    </source>
</evidence>
<reference evidence="2 3" key="1">
    <citation type="submission" date="2023-07" db="EMBL/GenBank/DDBJ databases">
        <title>Genomic Encyclopedia of Type Strains, Phase IV (KMG-IV): sequencing the most valuable type-strain genomes for metagenomic binning, comparative biology and taxonomic classification.</title>
        <authorList>
            <person name="Goeker M."/>
        </authorList>
    </citation>
    <scope>NUCLEOTIDE SEQUENCE [LARGE SCALE GENOMIC DNA]</scope>
    <source>
        <strain evidence="2 3">DSM 102814</strain>
    </source>
</reference>
<organism evidence="2 3">
    <name type="scientific">Mesonia maritima</name>
    <dbReference type="NCBI Taxonomy" id="1793873"/>
    <lineage>
        <taxon>Bacteria</taxon>
        <taxon>Pseudomonadati</taxon>
        <taxon>Bacteroidota</taxon>
        <taxon>Flavobacteriia</taxon>
        <taxon>Flavobacteriales</taxon>
        <taxon>Flavobacteriaceae</taxon>
        <taxon>Mesonia</taxon>
    </lineage>
</organism>
<evidence type="ECO:0008006" key="4">
    <source>
        <dbReference type="Google" id="ProtNLM"/>
    </source>
</evidence>
<keyword evidence="3" id="KW-1185">Reference proteome</keyword>
<dbReference type="EMBL" id="JAVDQA010000003">
    <property type="protein sequence ID" value="MDR6300895.1"/>
    <property type="molecule type" value="Genomic_DNA"/>
</dbReference>
<name>A0ABU1K6K2_9FLAO</name>
<evidence type="ECO:0000313" key="2">
    <source>
        <dbReference type="EMBL" id="MDR6300895.1"/>
    </source>
</evidence>
<accession>A0ABU1K6K2</accession>